<comment type="subunit">
    <text evidence="5">The glycine cleavage system is composed of four proteins: P, T, L and H.</text>
</comment>
<dbReference type="GO" id="GO:0019464">
    <property type="term" value="P:glycine decarboxylation via glycine cleavage system"/>
    <property type="evidence" value="ECO:0007669"/>
    <property type="project" value="UniProtKB-UniRule"/>
</dbReference>
<dbReference type="AlphaFoldDB" id="A0A1D2AG44"/>
<keyword evidence="3 5" id="KW-0809">Transit peptide</keyword>
<dbReference type="InterPro" id="IPR000089">
    <property type="entry name" value="Biotin_lipoyl"/>
</dbReference>
<dbReference type="NCBIfam" id="NF002270">
    <property type="entry name" value="PRK01202.1"/>
    <property type="match status" value="1"/>
</dbReference>
<name>A0A1D2AG44_AUXPR</name>
<evidence type="ECO:0000313" key="7">
    <source>
        <dbReference type="EMBL" id="JAT78184.1"/>
    </source>
</evidence>
<comment type="cofactor">
    <cofactor evidence="5">
        <name>(R)-lipoate</name>
        <dbReference type="ChEBI" id="CHEBI:83088"/>
    </cofactor>
    <text evidence="5">Binds 1 lipoyl cofactor covalently.</text>
</comment>
<evidence type="ECO:0000256" key="1">
    <source>
        <dbReference type="ARBA" id="ARBA00009249"/>
    </source>
</evidence>
<dbReference type="GO" id="GO:0005739">
    <property type="term" value="C:mitochondrion"/>
    <property type="evidence" value="ECO:0007669"/>
    <property type="project" value="UniProtKB-SubCell"/>
</dbReference>
<feature type="non-terminal residue" evidence="7">
    <location>
        <position position="1"/>
    </location>
</feature>
<sequence length="217" mass="22790">WESGWKARARLSVSLPSEDSVLGAPVCTRPGTPSSTRLPDLYSQPSSMALRQLASQAASGLGLRCTAPSLALTQSPVGLLQAALFRSYSTVIDGLKYAESHEYAKIEGDVATLGITDFAQSELGDVVYVEVPEVGASLSKGANLGVVESVKAASDIYSPLSGEVIEVNSALVDDPAKINAEPFEGGWLAKIKLSDPSEADSLLDANAYKKHVESQAH</sequence>
<feature type="modified residue" description="N6-lipoyllysine" evidence="4">
    <location>
        <position position="151"/>
    </location>
</feature>
<dbReference type="HAMAP" id="MF_00272">
    <property type="entry name" value="GcvH"/>
    <property type="match status" value="1"/>
</dbReference>
<protein>
    <recommendedName>
        <fullName evidence="5">Glycine cleavage system H protein</fullName>
    </recommendedName>
</protein>
<evidence type="ECO:0000259" key="6">
    <source>
        <dbReference type="PROSITE" id="PS50968"/>
    </source>
</evidence>
<gene>
    <name evidence="7" type="ORF">g.19425</name>
</gene>
<dbReference type="Pfam" id="PF01597">
    <property type="entry name" value="GCV_H"/>
    <property type="match status" value="1"/>
</dbReference>
<dbReference type="GO" id="GO:0005960">
    <property type="term" value="C:glycine cleavage complex"/>
    <property type="evidence" value="ECO:0007669"/>
    <property type="project" value="UniProtKB-UniRule"/>
</dbReference>
<dbReference type="PANTHER" id="PTHR11715:SF3">
    <property type="entry name" value="GLYCINE CLEAVAGE SYSTEM H PROTEIN-RELATED"/>
    <property type="match status" value="1"/>
</dbReference>
<reference evidence="7" key="1">
    <citation type="submission" date="2015-08" db="EMBL/GenBank/DDBJ databases">
        <authorList>
            <person name="Babu N.S."/>
            <person name="Beckwith C.J."/>
            <person name="Beseler K.G."/>
            <person name="Brison A."/>
            <person name="Carone J.V."/>
            <person name="Caskin T.P."/>
            <person name="Diamond M."/>
            <person name="Durham M.E."/>
            <person name="Foxe J.M."/>
            <person name="Go M."/>
            <person name="Henderson B.A."/>
            <person name="Jones I.B."/>
            <person name="McGettigan J.A."/>
            <person name="Micheletti S.J."/>
            <person name="Nasrallah M.E."/>
            <person name="Ortiz D."/>
            <person name="Piller C.R."/>
            <person name="Privatt S.R."/>
            <person name="Schneider S.L."/>
            <person name="Sharp S."/>
            <person name="Smith T.C."/>
            <person name="Stanton J.D."/>
            <person name="Ullery H.E."/>
            <person name="Wilson R.J."/>
            <person name="Serrano M.G."/>
            <person name="Buck G."/>
            <person name="Lee V."/>
            <person name="Wang Y."/>
            <person name="Carvalho R."/>
            <person name="Voegtly L."/>
            <person name="Shi R."/>
            <person name="Duckworth R."/>
            <person name="Johnson A."/>
            <person name="Loviza R."/>
            <person name="Walstead R."/>
            <person name="Shah Z."/>
            <person name="Kiflezghi M."/>
            <person name="Wade K."/>
            <person name="Ball S.L."/>
            <person name="Bradley K.W."/>
            <person name="Asai D.J."/>
            <person name="Bowman C.A."/>
            <person name="Russell D.A."/>
            <person name="Pope W.H."/>
            <person name="Jacobs-Sera D."/>
            <person name="Hendrix R.W."/>
            <person name="Hatfull G.F."/>
        </authorList>
    </citation>
    <scope>NUCLEOTIDE SEQUENCE</scope>
</reference>
<dbReference type="InterPro" id="IPR017453">
    <property type="entry name" value="GCV_H_sub"/>
</dbReference>
<comment type="subcellular location">
    <subcellularLocation>
        <location evidence="5">Mitochondrion</location>
    </subcellularLocation>
</comment>
<dbReference type="InterPro" id="IPR011053">
    <property type="entry name" value="Single_hybrid_motif"/>
</dbReference>
<evidence type="ECO:0000256" key="5">
    <source>
        <dbReference type="RuleBase" id="RU364055"/>
    </source>
</evidence>
<evidence type="ECO:0000256" key="3">
    <source>
        <dbReference type="ARBA" id="ARBA00022946"/>
    </source>
</evidence>
<accession>A0A1D2AG44</accession>
<evidence type="ECO:0000256" key="4">
    <source>
        <dbReference type="PIRSR" id="PIRSR617453-50"/>
    </source>
</evidence>
<dbReference type="NCBIfam" id="TIGR00527">
    <property type="entry name" value="gcvH"/>
    <property type="match status" value="1"/>
</dbReference>
<dbReference type="InterPro" id="IPR002930">
    <property type="entry name" value="GCV_H"/>
</dbReference>
<dbReference type="PANTHER" id="PTHR11715">
    <property type="entry name" value="GLYCINE CLEAVAGE SYSTEM H PROTEIN"/>
    <property type="match status" value="1"/>
</dbReference>
<dbReference type="CDD" id="cd06848">
    <property type="entry name" value="GCS_H"/>
    <property type="match status" value="1"/>
</dbReference>
<dbReference type="GO" id="GO:0009249">
    <property type="term" value="P:protein lipoylation"/>
    <property type="evidence" value="ECO:0007669"/>
    <property type="project" value="TreeGrafter"/>
</dbReference>
<feature type="domain" description="Lipoyl-binding" evidence="6">
    <location>
        <begin position="110"/>
        <end position="192"/>
    </location>
</feature>
<dbReference type="Gene3D" id="2.40.50.100">
    <property type="match status" value="1"/>
</dbReference>
<comment type="similarity">
    <text evidence="1 5">Belongs to the GcvH family.</text>
</comment>
<keyword evidence="2 4" id="KW-0450">Lipoyl</keyword>
<evidence type="ECO:0000256" key="2">
    <source>
        <dbReference type="ARBA" id="ARBA00022823"/>
    </source>
</evidence>
<keyword evidence="5" id="KW-0496">Mitochondrion</keyword>
<organism evidence="7">
    <name type="scientific">Auxenochlorella protothecoides</name>
    <name type="common">Green microalga</name>
    <name type="synonym">Chlorella protothecoides</name>
    <dbReference type="NCBI Taxonomy" id="3075"/>
    <lineage>
        <taxon>Eukaryota</taxon>
        <taxon>Viridiplantae</taxon>
        <taxon>Chlorophyta</taxon>
        <taxon>core chlorophytes</taxon>
        <taxon>Trebouxiophyceae</taxon>
        <taxon>Chlorellales</taxon>
        <taxon>Chlorellaceae</taxon>
        <taxon>Auxenochlorella</taxon>
    </lineage>
</organism>
<dbReference type="SUPFAM" id="SSF51230">
    <property type="entry name" value="Single hybrid motif"/>
    <property type="match status" value="1"/>
</dbReference>
<comment type="function">
    <text evidence="5">The H protein shuttles the methylamine group of glycine from the P protein to the T protein.</text>
</comment>
<dbReference type="PROSITE" id="PS50968">
    <property type="entry name" value="BIOTINYL_LIPOYL"/>
    <property type="match status" value="1"/>
</dbReference>
<proteinExistence type="inferred from homology"/>
<dbReference type="InterPro" id="IPR003016">
    <property type="entry name" value="2-oxoA_DH_lipoyl-BS"/>
</dbReference>
<dbReference type="PROSITE" id="PS00189">
    <property type="entry name" value="LIPOYL"/>
    <property type="match status" value="1"/>
</dbReference>
<dbReference type="InterPro" id="IPR033753">
    <property type="entry name" value="GCV_H/Fam206"/>
</dbReference>
<dbReference type="EMBL" id="GDKF01000438">
    <property type="protein sequence ID" value="JAT78184.1"/>
    <property type="molecule type" value="Transcribed_RNA"/>
</dbReference>